<dbReference type="Gene3D" id="3.40.50.300">
    <property type="entry name" value="P-loop containing nucleotide triphosphate hydrolases"/>
    <property type="match status" value="1"/>
</dbReference>
<proteinExistence type="predicted"/>
<evidence type="ECO:0000256" key="1">
    <source>
        <dbReference type="ARBA" id="ARBA00022692"/>
    </source>
</evidence>
<evidence type="ECO:0000256" key="2">
    <source>
        <dbReference type="ARBA" id="ARBA00022741"/>
    </source>
</evidence>
<keyword evidence="4 6" id="KW-1133">Transmembrane helix</keyword>
<dbReference type="Pfam" id="PF00005">
    <property type="entry name" value="ABC_tran"/>
    <property type="match status" value="1"/>
</dbReference>
<evidence type="ECO:0000259" key="7">
    <source>
        <dbReference type="Pfam" id="PF00005"/>
    </source>
</evidence>
<reference evidence="8" key="2">
    <citation type="submission" date="2020-11" db="EMBL/GenBank/DDBJ databases">
        <authorList>
            <person name="McCartney M.A."/>
            <person name="Auch B."/>
            <person name="Kono T."/>
            <person name="Mallez S."/>
            <person name="Becker A."/>
            <person name="Gohl D.M."/>
            <person name="Silverstein K.A.T."/>
            <person name="Koren S."/>
            <person name="Bechman K.B."/>
            <person name="Herman A."/>
            <person name="Abrahante J.E."/>
            <person name="Garbe J."/>
        </authorList>
    </citation>
    <scope>NUCLEOTIDE SEQUENCE</scope>
    <source>
        <strain evidence="8">Duluth1</strain>
        <tissue evidence="8">Whole animal</tissue>
    </source>
</reference>
<accession>A0A9D4N2A3</accession>
<dbReference type="GO" id="GO:0016887">
    <property type="term" value="F:ATP hydrolysis activity"/>
    <property type="evidence" value="ECO:0007669"/>
    <property type="project" value="InterPro"/>
</dbReference>
<dbReference type="FunFam" id="3.40.50.300:FF:004162">
    <property type="entry name" value="ATP binding cassette subfamily C member 5"/>
    <property type="match status" value="1"/>
</dbReference>
<dbReference type="InterPro" id="IPR003439">
    <property type="entry name" value="ABC_transporter-like_ATP-bd"/>
</dbReference>
<protein>
    <recommendedName>
        <fullName evidence="7">ABC transporter domain-containing protein</fullName>
    </recommendedName>
</protein>
<sequence length="221" mass="24494">MSMFLFDVSTRWIGLRIDLAACLITVSASLIFVVTKGLIPPASAGLVLGLCGKTVSTVQLLLRHMNETEARFTSMERLNEYAVKLGSENLVAKKIAPTEWPQKGAITFCNVNMRYRPEVDLVLRSVNFEIQPREKVGIVGRTGAGKSSLTGVLFRLVELAEGVITIDGENISELHLNTIRSKISIITQEPVLFYGTIRYFCFNATLKKKIIVLAISLFTKK</sequence>
<keyword evidence="1 6" id="KW-0812">Transmembrane</keyword>
<comment type="caution">
    <text evidence="8">The sequence shown here is derived from an EMBL/GenBank/DDBJ whole genome shotgun (WGS) entry which is preliminary data.</text>
</comment>
<dbReference type="GO" id="GO:0005524">
    <property type="term" value="F:ATP binding"/>
    <property type="evidence" value="ECO:0007669"/>
    <property type="project" value="UniProtKB-KW"/>
</dbReference>
<dbReference type="GO" id="GO:0016020">
    <property type="term" value="C:membrane"/>
    <property type="evidence" value="ECO:0007669"/>
    <property type="project" value="InterPro"/>
</dbReference>
<dbReference type="PANTHER" id="PTHR24223">
    <property type="entry name" value="ATP-BINDING CASSETTE SUB-FAMILY C"/>
    <property type="match status" value="1"/>
</dbReference>
<name>A0A9D4N2A3_DREPO</name>
<dbReference type="GO" id="GO:0042626">
    <property type="term" value="F:ATPase-coupled transmembrane transporter activity"/>
    <property type="evidence" value="ECO:0007669"/>
    <property type="project" value="TreeGrafter"/>
</dbReference>
<keyword evidence="2" id="KW-0547">Nucleotide-binding</keyword>
<dbReference type="PANTHER" id="PTHR24223:SF447">
    <property type="entry name" value="MULTIDRUG RESISTANCE-ASSOCIATED PROTEIN 5"/>
    <property type="match status" value="1"/>
</dbReference>
<dbReference type="Proteomes" id="UP000828390">
    <property type="component" value="Unassembled WGS sequence"/>
</dbReference>
<dbReference type="InterPro" id="IPR036640">
    <property type="entry name" value="ABC1_TM_sf"/>
</dbReference>
<evidence type="ECO:0000256" key="3">
    <source>
        <dbReference type="ARBA" id="ARBA00022840"/>
    </source>
</evidence>
<keyword evidence="9" id="KW-1185">Reference proteome</keyword>
<evidence type="ECO:0000256" key="6">
    <source>
        <dbReference type="SAM" id="Phobius"/>
    </source>
</evidence>
<organism evidence="8 9">
    <name type="scientific">Dreissena polymorpha</name>
    <name type="common">Zebra mussel</name>
    <name type="synonym">Mytilus polymorpha</name>
    <dbReference type="NCBI Taxonomy" id="45954"/>
    <lineage>
        <taxon>Eukaryota</taxon>
        <taxon>Metazoa</taxon>
        <taxon>Spiralia</taxon>
        <taxon>Lophotrochozoa</taxon>
        <taxon>Mollusca</taxon>
        <taxon>Bivalvia</taxon>
        <taxon>Autobranchia</taxon>
        <taxon>Heteroconchia</taxon>
        <taxon>Euheterodonta</taxon>
        <taxon>Imparidentia</taxon>
        <taxon>Neoheterodontei</taxon>
        <taxon>Myida</taxon>
        <taxon>Dreissenoidea</taxon>
        <taxon>Dreissenidae</taxon>
        <taxon>Dreissena</taxon>
    </lineage>
</organism>
<evidence type="ECO:0000313" key="9">
    <source>
        <dbReference type="Proteomes" id="UP000828390"/>
    </source>
</evidence>
<dbReference type="AlphaFoldDB" id="A0A9D4N2A3"/>
<evidence type="ECO:0000256" key="4">
    <source>
        <dbReference type="ARBA" id="ARBA00022989"/>
    </source>
</evidence>
<keyword evidence="3" id="KW-0067">ATP-binding</keyword>
<evidence type="ECO:0000256" key="5">
    <source>
        <dbReference type="ARBA" id="ARBA00023136"/>
    </source>
</evidence>
<dbReference type="EMBL" id="JAIWYP010000001">
    <property type="protein sequence ID" value="KAH3887765.1"/>
    <property type="molecule type" value="Genomic_DNA"/>
</dbReference>
<reference evidence="8" key="1">
    <citation type="journal article" date="2019" name="bioRxiv">
        <title>The Genome of the Zebra Mussel, Dreissena polymorpha: A Resource for Invasive Species Research.</title>
        <authorList>
            <person name="McCartney M.A."/>
            <person name="Auch B."/>
            <person name="Kono T."/>
            <person name="Mallez S."/>
            <person name="Zhang Y."/>
            <person name="Obille A."/>
            <person name="Becker A."/>
            <person name="Abrahante J.E."/>
            <person name="Garbe J."/>
            <person name="Badalamenti J.P."/>
            <person name="Herman A."/>
            <person name="Mangelson H."/>
            <person name="Liachko I."/>
            <person name="Sullivan S."/>
            <person name="Sone E.D."/>
            <person name="Koren S."/>
            <person name="Silverstein K.A.T."/>
            <person name="Beckman K.B."/>
            <person name="Gohl D.M."/>
        </authorList>
    </citation>
    <scope>NUCLEOTIDE SEQUENCE</scope>
    <source>
        <strain evidence="8">Duluth1</strain>
        <tissue evidence="8">Whole animal</tissue>
    </source>
</reference>
<feature type="domain" description="ABC transporter" evidence="7">
    <location>
        <begin position="123"/>
        <end position="196"/>
    </location>
</feature>
<dbReference type="Gene3D" id="1.20.1560.10">
    <property type="entry name" value="ABC transporter type 1, transmembrane domain"/>
    <property type="match status" value="1"/>
</dbReference>
<evidence type="ECO:0000313" key="8">
    <source>
        <dbReference type="EMBL" id="KAH3887765.1"/>
    </source>
</evidence>
<gene>
    <name evidence="8" type="ORF">DPMN_011784</name>
</gene>
<dbReference type="SUPFAM" id="SSF52540">
    <property type="entry name" value="P-loop containing nucleoside triphosphate hydrolases"/>
    <property type="match status" value="1"/>
</dbReference>
<keyword evidence="5 6" id="KW-0472">Membrane</keyword>
<feature type="transmembrane region" description="Helical" evidence="6">
    <location>
        <begin position="12"/>
        <end position="35"/>
    </location>
</feature>
<dbReference type="InterPro" id="IPR027417">
    <property type="entry name" value="P-loop_NTPase"/>
</dbReference>
<dbReference type="InterPro" id="IPR050173">
    <property type="entry name" value="ABC_transporter_C-like"/>
</dbReference>